<accession>A0A7C8Z892</accession>
<evidence type="ECO:0000313" key="3">
    <source>
        <dbReference type="EMBL" id="MBA4636872.1"/>
    </source>
</evidence>
<dbReference type="AlphaFoldDB" id="A0A7C8Z892"/>
<reference evidence="3" key="2">
    <citation type="submission" date="2020-07" db="EMBL/GenBank/DDBJ databases">
        <authorList>
            <person name="Vera ALvarez R."/>
            <person name="Arias-Moreno D.M."/>
            <person name="Jimenez-Jacinto V."/>
            <person name="Jimenez-Bremont J.F."/>
            <person name="Swaminathan K."/>
            <person name="Moose S.P."/>
            <person name="Guerrero-Gonzalez M.L."/>
            <person name="Marino-Ramirez L."/>
            <person name="Landsman D."/>
            <person name="Rodriguez-Kessler M."/>
            <person name="Delgado-Sanchez P."/>
        </authorList>
    </citation>
    <scope>NUCLEOTIDE SEQUENCE</scope>
    <source>
        <tissue evidence="3">Cladode</tissue>
    </source>
</reference>
<organism evidence="3">
    <name type="scientific">Opuntia streptacantha</name>
    <name type="common">Prickly pear cactus</name>
    <name type="synonym">Opuntia cardona</name>
    <dbReference type="NCBI Taxonomy" id="393608"/>
    <lineage>
        <taxon>Eukaryota</taxon>
        <taxon>Viridiplantae</taxon>
        <taxon>Streptophyta</taxon>
        <taxon>Embryophyta</taxon>
        <taxon>Tracheophyta</taxon>
        <taxon>Spermatophyta</taxon>
        <taxon>Magnoliopsida</taxon>
        <taxon>eudicotyledons</taxon>
        <taxon>Gunneridae</taxon>
        <taxon>Pentapetalae</taxon>
        <taxon>Caryophyllales</taxon>
        <taxon>Cactineae</taxon>
        <taxon>Cactaceae</taxon>
        <taxon>Opuntioideae</taxon>
        <taxon>Opuntia</taxon>
    </lineage>
</organism>
<feature type="coiled-coil region" evidence="1">
    <location>
        <begin position="26"/>
        <end position="60"/>
    </location>
</feature>
<feature type="region of interest" description="Disordered" evidence="2">
    <location>
        <begin position="123"/>
        <end position="147"/>
    </location>
</feature>
<dbReference type="EMBL" id="GISG01102039">
    <property type="protein sequence ID" value="MBA4636872.1"/>
    <property type="molecule type" value="Transcribed_RNA"/>
</dbReference>
<evidence type="ECO:0000256" key="2">
    <source>
        <dbReference type="SAM" id="MobiDB-lite"/>
    </source>
</evidence>
<proteinExistence type="predicted"/>
<keyword evidence="1" id="KW-0175">Coiled coil</keyword>
<sequence length="165" mass="18853">MGSRRAGSVDEEAKLGDKHQVLLQEYLVLQKECISKKRKLKEAKERKEALLGEIRFLRHRCSFLIKIQSQNAEQQLIAAQSQKTDAKYDVEPSGQSSNAYEYTFKDPTFQNSQLIRGSMWNSSSVGKEVSFPSLRTGNKPKDLFTNSKRAEKRKISWQDQVALKG</sequence>
<protein>
    <submittedName>
        <fullName evidence="3">Uncharacterized protein</fullName>
    </submittedName>
</protein>
<dbReference type="PANTHER" id="PTHR34807:SF3">
    <property type="entry name" value="OS08G0270800 PROTEIN"/>
    <property type="match status" value="1"/>
</dbReference>
<evidence type="ECO:0000256" key="1">
    <source>
        <dbReference type="SAM" id="Coils"/>
    </source>
</evidence>
<dbReference type="PANTHER" id="PTHR34807">
    <property type="entry name" value="OS08G0270800 PROTEIN"/>
    <property type="match status" value="1"/>
</dbReference>
<reference evidence="3" key="1">
    <citation type="journal article" date="2013" name="J. Plant Res.">
        <title>Effect of fungi and light on seed germination of three Opuntia species from semiarid lands of central Mexico.</title>
        <authorList>
            <person name="Delgado-Sanchez P."/>
            <person name="Jimenez-Bremont J.F."/>
            <person name="Guerrero-Gonzalez Mde L."/>
            <person name="Flores J."/>
        </authorList>
    </citation>
    <scope>NUCLEOTIDE SEQUENCE</scope>
    <source>
        <tissue evidence="3">Cladode</tissue>
    </source>
</reference>
<name>A0A7C8Z892_OPUST</name>